<evidence type="ECO:0000313" key="5">
    <source>
        <dbReference type="EMBL" id="GMA24860.1"/>
    </source>
</evidence>
<gene>
    <name evidence="5" type="ORF">GCM10025864_26190</name>
</gene>
<evidence type="ECO:0000256" key="1">
    <source>
        <dbReference type="ARBA" id="ARBA00022801"/>
    </source>
</evidence>
<dbReference type="Gene3D" id="3.40.50.1820">
    <property type="entry name" value="alpha/beta hydrolase"/>
    <property type="match status" value="1"/>
</dbReference>
<feature type="region of interest" description="Disordered" evidence="2">
    <location>
        <begin position="174"/>
        <end position="196"/>
    </location>
</feature>
<name>A0ABQ6I2Y3_9MICO</name>
<dbReference type="RefSeq" id="WP_284293562.1">
    <property type="nucleotide sequence ID" value="NZ_BSUK01000001.1"/>
</dbReference>
<proteinExistence type="predicted"/>
<keyword evidence="3" id="KW-0472">Membrane</keyword>
<keyword evidence="1" id="KW-0378">Hydrolase</keyword>
<evidence type="ECO:0000256" key="2">
    <source>
        <dbReference type="SAM" id="MobiDB-lite"/>
    </source>
</evidence>
<dbReference type="SUPFAM" id="SSF53474">
    <property type="entry name" value="alpha/beta-Hydrolases"/>
    <property type="match status" value="1"/>
</dbReference>
<dbReference type="EMBL" id="BSUK01000001">
    <property type="protein sequence ID" value="GMA24860.1"/>
    <property type="molecule type" value="Genomic_DNA"/>
</dbReference>
<dbReference type="InterPro" id="IPR029058">
    <property type="entry name" value="AB_hydrolase_fold"/>
</dbReference>
<sequence>MEIVPGRGRRHRHLTARILVWLAGALSAFVVLAVVVLSTNVWPGALLIRSTFDRGGEQTDKVLQRFAPDPGAVLRTKDVTYRHSDPDGQLDVYTPAGVVGTDTRLPTIVWFHGGGWLAGNKSGTATWARILADKGYTVVVPDYTLAPAAHYPCQLQQVLDALAFLHTDPPDHVDPDQLVLAGDSAGPASPPRRRRS</sequence>
<reference evidence="6" key="1">
    <citation type="journal article" date="2019" name="Int. J. Syst. Evol. Microbiol.">
        <title>The Global Catalogue of Microorganisms (GCM) 10K type strain sequencing project: providing services to taxonomists for standard genome sequencing and annotation.</title>
        <authorList>
            <consortium name="The Broad Institute Genomics Platform"/>
            <consortium name="The Broad Institute Genome Sequencing Center for Infectious Disease"/>
            <person name="Wu L."/>
            <person name="Ma J."/>
        </authorList>
    </citation>
    <scope>NUCLEOTIDE SEQUENCE [LARGE SCALE GENOMIC DNA]</scope>
    <source>
        <strain evidence="6">NBRC 106348</strain>
    </source>
</reference>
<feature type="domain" description="Alpha/beta hydrolase fold-3" evidence="4">
    <location>
        <begin position="108"/>
        <end position="186"/>
    </location>
</feature>
<keyword evidence="3" id="KW-1133">Transmembrane helix</keyword>
<protein>
    <recommendedName>
        <fullName evidence="4">Alpha/beta hydrolase fold-3 domain-containing protein</fullName>
    </recommendedName>
</protein>
<dbReference type="PANTHER" id="PTHR48081">
    <property type="entry name" value="AB HYDROLASE SUPERFAMILY PROTEIN C4A8.06C"/>
    <property type="match status" value="1"/>
</dbReference>
<keyword evidence="6" id="KW-1185">Reference proteome</keyword>
<dbReference type="InterPro" id="IPR050300">
    <property type="entry name" value="GDXG_lipolytic_enzyme"/>
</dbReference>
<organism evidence="5 6">
    <name type="scientific">Luteimicrobium album</name>
    <dbReference type="NCBI Taxonomy" id="1054550"/>
    <lineage>
        <taxon>Bacteria</taxon>
        <taxon>Bacillati</taxon>
        <taxon>Actinomycetota</taxon>
        <taxon>Actinomycetes</taxon>
        <taxon>Micrococcales</taxon>
        <taxon>Luteimicrobium</taxon>
    </lineage>
</organism>
<dbReference type="Pfam" id="PF07859">
    <property type="entry name" value="Abhydrolase_3"/>
    <property type="match status" value="1"/>
</dbReference>
<evidence type="ECO:0000256" key="3">
    <source>
        <dbReference type="SAM" id="Phobius"/>
    </source>
</evidence>
<comment type="caution">
    <text evidence="5">The sequence shown here is derived from an EMBL/GenBank/DDBJ whole genome shotgun (WGS) entry which is preliminary data.</text>
</comment>
<dbReference type="InterPro" id="IPR013094">
    <property type="entry name" value="AB_hydrolase_3"/>
</dbReference>
<accession>A0ABQ6I2Y3</accession>
<keyword evidence="3" id="KW-0812">Transmembrane</keyword>
<dbReference type="Proteomes" id="UP001157091">
    <property type="component" value="Unassembled WGS sequence"/>
</dbReference>
<evidence type="ECO:0000313" key="6">
    <source>
        <dbReference type="Proteomes" id="UP001157091"/>
    </source>
</evidence>
<evidence type="ECO:0000259" key="4">
    <source>
        <dbReference type="Pfam" id="PF07859"/>
    </source>
</evidence>
<feature type="transmembrane region" description="Helical" evidence="3">
    <location>
        <begin position="18"/>
        <end position="42"/>
    </location>
</feature>
<dbReference type="PANTHER" id="PTHR48081:SF3">
    <property type="entry name" value="ALPHA_BETA HYDROLASE FOLD-3 DOMAIN-CONTAINING PROTEIN"/>
    <property type="match status" value="1"/>
</dbReference>